<proteinExistence type="predicted"/>
<reference evidence="1 2" key="1">
    <citation type="journal article" date="2020" name="Front. Microbiol.">
        <title>Toward Biorecycling: Isolation of a Soil Bacterium That Grows on a Polyurethane Oligomer and Monomer.</title>
        <authorList>
            <person name="Espinosa M.J.C."/>
            <person name="Blanco A.C."/>
            <person name="Schmidgall T."/>
            <person name="Atanasoff-Kardjalieff A.K."/>
            <person name="Kappelmeyer U."/>
            <person name="Tischler D."/>
            <person name="Pieper D.H."/>
            <person name="Heipieper H.J."/>
            <person name="Eberlein C."/>
        </authorList>
    </citation>
    <scope>NUCLEOTIDE SEQUENCE [LARGE SCALE GENOMIC DNA]</scope>
    <source>
        <strain evidence="1 2">TDA1</strain>
    </source>
</reference>
<gene>
    <name evidence="1" type="ORF">PMC74_03445</name>
</gene>
<protein>
    <submittedName>
        <fullName evidence="1">Uncharacterized protein</fullName>
    </submittedName>
</protein>
<sequence>MKEPTTERMRHGFDIAAKVPNRYLLTGTPTLSREMELHTLLRLTRHVY</sequence>
<dbReference type="Proteomes" id="UP001214301">
    <property type="component" value="Chromosome"/>
</dbReference>
<organism evidence="1 2">
    <name type="scientific">Pseudomonas capeferrum</name>
    <dbReference type="NCBI Taxonomy" id="1495066"/>
    <lineage>
        <taxon>Bacteria</taxon>
        <taxon>Pseudomonadati</taxon>
        <taxon>Pseudomonadota</taxon>
        <taxon>Gammaproteobacteria</taxon>
        <taxon>Pseudomonadales</taxon>
        <taxon>Pseudomonadaceae</taxon>
        <taxon>Pseudomonas</taxon>
    </lineage>
</organism>
<name>A0ABY7RHB6_9PSED</name>
<evidence type="ECO:0000313" key="2">
    <source>
        <dbReference type="Proteomes" id="UP001214301"/>
    </source>
</evidence>
<accession>A0ABY7RHB6</accession>
<dbReference type="EMBL" id="CP116669">
    <property type="protein sequence ID" value="WCI02986.1"/>
    <property type="molecule type" value="Genomic_DNA"/>
</dbReference>
<dbReference type="RefSeq" id="WP_162525081.1">
    <property type="nucleotide sequence ID" value="NZ_CP116669.1"/>
</dbReference>
<keyword evidence="2" id="KW-1185">Reference proteome</keyword>
<evidence type="ECO:0000313" key="1">
    <source>
        <dbReference type="EMBL" id="WCI02986.1"/>
    </source>
</evidence>